<evidence type="ECO:0000259" key="1">
    <source>
        <dbReference type="Pfam" id="PF14657"/>
    </source>
</evidence>
<proteinExistence type="predicted"/>
<evidence type="ECO:0000313" key="2">
    <source>
        <dbReference type="EMBL" id="GAI13630.1"/>
    </source>
</evidence>
<feature type="domain" description="AP2-like integrase N-terminal" evidence="1">
    <location>
        <begin position="1"/>
        <end position="47"/>
    </location>
</feature>
<comment type="caution">
    <text evidence="2">The sequence shown here is derived from an EMBL/GenBank/DDBJ whole genome shotgun (WGS) entry which is preliminary data.</text>
</comment>
<feature type="non-terminal residue" evidence="2">
    <location>
        <position position="1"/>
    </location>
</feature>
<dbReference type="Pfam" id="PF14657">
    <property type="entry name" value="Arm-DNA-bind_4"/>
    <property type="match status" value="1"/>
</dbReference>
<gene>
    <name evidence="2" type="ORF">S06H3_13301</name>
</gene>
<organism evidence="2">
    <name type="scientific">marine sediment metagenome</name>
    <dbReference type="NCBI Taxonomy" id="412755"/>
    <lineage>
        <taxon>unclassified sequences</taxon>
        <taxon>metagenomes</taxon>
        <taxon>ecological metagenomes</taxon>
    </lineage>
</organism>
<sequence length="128" mass="14929">SYSIVVSMGKDATTGKYKYQWVSVKGTKKEAEKRLSELLHQLDTGTFLKPGKTTLAEYLERWLKEARNQGYEEGYDEGYEEARRIYSVPFPCSVCRKPLEVTDERIKEAIKGYLVRERWGHADCINRR</sequence>
<dbReference type="AlphaFoldDB" id="X1MG08"/>
<name>X1MG08_9ZZZZ</name>
<dbReference type="EMBL" id="BARV01006490">
    <property type="protein sequence ID" value="GAI13630.1"/>
    <property type="molecule type" value="Genomic_DNA"/>
</dbReference>
<protein>
    <recommendedName>
        <fullName evidence="1">AP2-like integrase N-terminal domain-containing protein</fullName>
    </recommendedName>
</protein>
<accession>X1MG08</accession>
<dbReference type="InterPro" id="IPR028259">
    <property type="entry name" value="AP2-like_int_N"/>
</dbReference>
<reference evidence="2" key="1">
    <citation type="journal article" date="2014" name="Front. Microbiol.">
        <title>High frequency of phylogenetically diverse reductive dehalogenase-homologous genes in deep subseafloor sedimentary metagenomes.</title>
        <authorList>
            <person name="Kawai M."/>
            <person name="Futagami T."/>
            <person name="Toyoda A."/>
            <person name="Takaki Y."/>
            <person name="Nishi S."/>
            <person name="Hori S."/>
            <person name="Arai W."/>
            <person name="Tsubouchi T."/>
            <person name="Morono Y."/>
            <person name="Uchiyama I."/>
            <person name="Ito T."/>
            <person name="Fujiyama A."/>
            <person name="Inagaki F."/>
            <person name="Takami H."/>
        </authorList>
    </citation>
    <scope>NUCLEOTIDE SEQUENCE</scope>
    <source>
        <strain evidence="2">Expedition CK06-06</strain>
    </source>
</reference>